<dbReference type="InterPro" id="IPR004919">
    <property type="entry name" value="GmrSD_N"/>
</dbReference>
<dbReference type="EMBL" id="JACSCY010000025">
    <property type="protein sequence ID" value="MBC6613199.1"/>
    <property type="molecule type" value="Genomic_DNA"/>
</dbReference>
<evidence type="ECO:0000259" key="2">
    <source>
        <dbReference type="Pfam" id="PF07510"/>
    </source>
</evidence>
<dbReference type="Proteomes" id="UP000622017">
    <property type="component" value="Unassembled WGS sequence"/>
</dbReference>
<organism evidence="4 5">
    <name type="scientific">Hymenobacter citatus</name>
    <dbReference type="NCBI Taxonomy" id="2763506"/>
    <lineage>
        <taxon>Bacteria</taxon>
        <taxon>Pseudomonadati</taxon>
        <taxon>Bacteroidota</taxon>
        <taxon>Cytophagia</taxon>
        <taxon>Cytophagales</taxon>
        <taxon>Hymenobacteraceae</taxon>
        <taxon>Hymenobacter</taxon>
    </lineage>
</organism>
<evidence type="ECO:0000259" key="1">
    <source>
        <dbReference type="Pfam" id="PF03235"/>
    </source>
</evidence>
<feature type="domain" description="GmrSD restriction endonucleases N-terminal" evidence="1">
    <location>
        <begin position="10"/>
        <end position="222"/>
    </location>
</feature>
<dbReference type="Pfam" id="PF18899">
    <property type="entry name" value="DUF5655"/>
    <property type="match status" value="1"/>
</dbReference>
<protein>
    <submittedName>
        <fullName evidence="4">DUF262 domain-containing protein</fullName>
    </submittedName>
</protein>
<dbReference type="PANTHER" id="PTHR35149:SF2">
    <property type="entry name" value="DUF262 DOMAIN-CONTAINING PROTEIN"/>
    <property type="match status" value="1"/>
</dbReference>
<comment type="caution">
    <text evidence="4">The sequence shown here is derived from an EMBL/GenBank/DDBJ whole genome shotgun (WGS) entry which is preliminary data.</text>
</comment>
<evidence type="ECO:0000313" key="5">
    <source>
        <dbReference type="Proteomes" id="UP000622017"/>
    </source>
</evidence>
<sequence>MKAKQANLLKFLQTSKQFIIPIYQRTYSWHESQCNQLFNDILSVSQAEDGTGHFVGSVVYFEQDQHNASEVPELLIIDGQQRVTTLTLLLAALAELVQQQPGLLESTSATKLKNYYLFNAEEEGTLRYKLMLTRGDKQALIDVLEGHPAPPVDVPSNVRRNYNYFRQRLTADNAKAVYAGLQRLFIVDVALERGVDNPQLIFESMNSTGLALSQADLIRNYVLMGQQPKVQTRLYEHYWFPMEQLFGEHYAGLFDWFVRDYLTVRTGTIPRIDDVYTSYKAFLKGAITPAAVEEKLRDLHLYAGLYVRIVLPELKHEPNGQLRQAYSDLLELRADTATPFLLEVYADYLDEHLSAAEHLQIVRMVEAYVFRRVICGIPTNSLNKTFAALGRLVRKNRYVESLAAAFQLKDSYRRFPTDTEFRREFQHRDVYNSRLRNYLLERLENFGRKERVPVEEYTIEHILPQNENLSKAWRDELGPEWRRIQEEHLHTIGNLTLTGYNSKLSDKPFAYKKTVEGGFADSPIRLNASVAKEEQWTEDAILQRGQALATKALKIWSAPALTEAELAPYREPETVDGTYKLEQFNFLNGQMGELFGAFQKRVLNLDAAVKQEIKKLYVAFKLDTNFVDVVPQKSRLRLSLNLPFDEIRDPRNLCKDVRGIGRWGNGDVEVGLASFEELDDVMHLVRQAYDWQSEN</sequence>
<feature type="domain" description="DUF5655" evidence="3">
    <location>
        <begin position="593"/>
        <end position="690"/>
    </location>
</feature>
<name>A0ABR7MQK6_9BACT</name>
<dbReference type="InterPro" id="IPR043714">
    <property type="entry name" value="DUF5655"/>
</dbReference>
<keyword evidence="5" id="KW-1185">Reference proteome</keyword>
<dbReference type="Pfam" id="PF03235">
    <property type="entry name" value="GmrSD_N"/>
    <property type="match status" value="1"/>
</dbReference>
<evidence type="ECO:0000259" key="3">
    <source>
        <dbReference type="Pfam" id="PF18899"/>
    </source>
</evidence>
<dbReference type="Pfam" id="PF07510">
    <property type="entry name" value="GmrSD_C"/>
    <property type="match status" value="1"/>
</dbReference>
<dbReference type="InterPro" id="IPR011089">
    <property type="entry name" value="GmrSD_C"/>
</dbReference>
<dbReference type="RefSeq" id="WP_187321414.1">
    <property type="nucleotide sequence ID" value="NZ_JACSCY010000025.1"/>
</dbReference>
<evidence type="ECO:0000313" key="4">
    <source>
        <dbReference type="EMBL" id="MBC6613199.1"/>
    </source>
</evidence>
<proteinExistence type="predicted"/>
<dbReference type="PANTHER" id="PTHR35149">
    <property type="entry name" value="SLL5132 PROTEIN"/>
    <property type="match status" value="1"/>
</dbReference>
<feature type="domain" description="GmrSD restriction endonucleases C-terminal" evidence="2">
    <location>
        <begin position="416"/>
        <end position="550"/>
    </location>
</feature>
<accession>A0ABR7MQK6</accession>
<gene>
    <name evidence="4" type="ORF">H8B15_19920</name>
</gene>
<reference evidence="4 5" key="1">
    <citation type="submission" date="2020-08" db="EMBL/GenBank/DDBJ databases">
        <title>Hymenobacter sp.</title>
        <authorList>
            <person name="Kim M.K."/>
        </authorList>
    </citation>
    <scope>NUCLEOTIDE SEQUENCE [LARGE SCALE GENOMIC DNA]</scope>
    <source>
        <strain evidence="4 5">BT507</strain>
    </source>
</reference>